<name>A0A8X7W544_BRACI</name>
<accession>A0A8X7W544</accession>
<comment type="caution">
    <text evidence="1">The sequence shown here is derived from an EMBL/GenBank/DDBJ whole genome shotgun (WGS) entry which is preliminary data.</text>
</comment>
<evidence type="ECO:0000313" key="1">
    <source>
        <dbReference type="EMBL" id="KAG2324059.1"/>
    </source>
</evidence>
<organism evidence="1 2">
    <name type="scientific">Brassica carinata</name>
    <name type="common">Ethiopian mustard</name>
    <name type="synonym">Abyssinian cabbage</name>
    <dbReference type="NCBI Taxonomy" id="52824"/>
    <lineage>
        <taxon>Eukaryota</taxon>
        <taxon>Viridiplantae</taxon>
        <taxon>Streptophyta</taxon>
        <taxon>Embryophyta</taxon>
        <taxon>Tracheophyta</taxon>
        <taxon>Spermatophyta</taxon>
        <taxon>Magnoliopsida</taxon>
        <taxon>eudicotyledons</taxon>
        <taxon>Gunneridae</taxon>
        <taxon>Pentapetalae</taxon>
        <taxon>rosids</taxon>
        <taxon>malvids</taxon>
        <taxon>Brassicales</taxon>
        <taxon>Brassicaceae</taxon>
        <taxon>Brassiceae</taxon>
        <taxon>Brassica</taxon>
    </lineage>
</organism>
<evidence type="ECO:0000313" key="2">
    <source>
        <dbReference type="Proteomes" id="UP000886595"/>
    </source>
</evidence>
<dbReference type="Proteomes" id="UP000886595">
    <property type="component" value="Unassembled WGS sequence"/>
</dbReference>
<sequence length="271" mass="31685">MDQSSSKSLPDLFYQCEENLYNEIEILGEPVFDVYDDEHLFYVNDEEVSVTSYGDLHQQIGNEQPCPFYQREEDLFNEKDIYREMIFDIDEDKPIYALDDGNLLIKRDGFSGGVPAFNVEAYEDLSASIHHKDGMTFIGSQRYLNYNIYRDWEKQVVNCILWEMEDLQIKAEPPDRYPLGTSIDKDLRYYAYGEENMRLVDVVQNVRSLVFRHQWGLAKTSFNGSFKWVLLFSHKRAQILAIQSLLSLETPLLPLFDLYGMGWLGNGFIQD</sequence>
<dbReference type="EMBL" id="JAAMPC010000002">
    <property type="protein sequence ID" value="KAG2324059.1"/>
    <property type="molecule type" value="Genomic_DNA"/>
</dbReference>
<proteinExistence type="predicted"/>
<dbReference type="AlphaFoldDB" id="A0A8X7W544"/>
<keyword evidence="2" id="KW-1185">Reference proteome</keyword>
<gene>
    <name evidence="1" type="ORF">Bca52824_006787</name>
</gene>
<protein>
    <submittedName>
        <fullName evidence="1">Uncharacterized protein</fullName>
    </submittedName>
</protein>
<reference evidence="1 2" key="1">
    <citation type="submission" date="2020-02" db="EMBL/GenBank/DDBJ databases">
        <authorList>
            <person name="Ma Q."/>
            <person name="Huang Y."/>
            <person name="Song X."/>
            <person name="Pei D."/>
        </authorList>
    </citation>
    <scope>NUCLEOTIDE SEQUENCE [LARGE SCALE GENOMIC DNA]</scope>
    <source>
        <strain evidence="1">Sxm20200214</strain>
        <tissue evidence="1">Leaf</tissue>
    </source>
</reference>